<evidence type="ECO:0000256" key="3">
    <source>
        <dbReference type="ARBA" id="ARBA00022679"/>
    </source>
</evidence>
<dbReference type="InterPro" id="IPR011639">
    <property type="entry name" value="MethylTrfase_TaqI-like_dom"/>
</dbReference>
<sequence length="1029" mass="114268">MPLFHPRAITKKLRNMGPIPATHATILSAWSQSLSDGVYDRETSNDGEFIQRILVDTLGYSGSSAGPTWTVAKNQPVGTGNVDVALGRFGAGIDPKILAPFELKGARMKDLDAMMSGRNKSPVQQAWEYAMDAKGAQWVIVSNYRQIRLYAVGYGRKDYEAFDLATMTRPENYHRFMLLLSAENLLSGATLDLLKESDATQKEITKQLYAEYKKIRTELIEEIRSSDPAIKSLSAVRMAQTILDRVLFIAFAEDRGLLRKESLKEAFETKNPYSPQPAWENFKGLFNSIDQGNERLGIPGYNGGLFAKDEDINALAISEKMCARFAAMGDYDYDSEVSVNILGHVFEQSISDIEDLKKELDPDSAPPPEVGSKRRTDGIFYTPPFITRHIVEQTVGRWLAERKAELGFDKLAPLADADYASIRIPTRGRKVSKVVFNENIRKHVAIWEAYRDRLSTIRVVDPACGSGAFLNEVFDLLYREGQTINRTLETLYGGQINLFRWDTHILANNVYGVDINSESVEITKLSLWLKTANRNEKLSYLDDNIKTGNSLIDDASVVGDNAFDWEVEFEEIMEDGGFDVVVGNPPYVDSEAMVKAWTREREFITQTYSQTRGNWDLYIAFLELGCDLMAPGGYLSYITPDKWISKDFGTAMRKRIVPGILSILPVGRDVFESALVDSIITTIGDKPSDELQIHDLIDGEIVVSGRIPKAELNGEDGFDRLLSVHHAFLRKLDKKAAKRLGELAETENACATADTYTLGGIIEDAESVHGYDPAKDYRIANTGTLDKYVFRWGAKPMRYLKNDYEFPIVSKASFRETLGATYNRRAASPKIVIKGLTLLDGAIDLDGSYVPGKTTLVICSDDLVLLKCLAGIVNSQIASFYVKQKYASASYNGGVNFTSDMINSIPVPKGIKKPVIAALVDRIVAGRSKFVETTASLHSLLRASGGAAKLGRKLDAWHELSSAEFLAEIVKRGVHVPIKERPQWLDVFARHKARVAKVMASADAAEAEIDETLATAFGLSQTERDIIGI</sequence>
<keyword evidence="7" id="KW-0255">Endonuclease</keyword>
<dbReference type="Proteomes" id="UP000646579">
    <property type="component" value="Unassembled WGS sequence"/>
</dbReference>
<keyword evidence="8" id="KW-1185">Reference proteome</keyword>
<comment type="catalytic activity">
    <reaction evidence="5">
        <text>a 2'-deoxyadenosine in DNA + S-adenosyl-L-methionine = an N(6)-methyl-2'-deoxyadenosine in DNA + S-adenosyl-L-homocysteine + H(+)</text>
        <dbReference type="Rhea" id="RHEA:15197"/>
        <dbReference type="Rhea" id="RHEA-COMP:12418"/>
        <dbReference type="Rhea" id="RHEA-COMP:12419"/>
        <dbReference type="ChEBI" id="CHEBI:15378"/>
        <dbReference type="ChEBI" id="CHEBI:57856"/>
        <dbReference type="ChEBI" id="CHEBI:59789"/>
        <dbReference type="ChEBI" id="CHEBI:90615"/>
        <dbReference type="ChEBI" id="CHEBI:90616"/>
        <dbReference type="EC" id="2.1.1.72"/>
    </reaction>
</comment>
<dbReference type="InterPro" id="IPR002052">
    <property type="entry name" value="DNA_methylase_N6_adenine_CS"/>
</dbReference>
<name>A0A918RXL8_9HYPH</name>
<comment type="caution">
    <text evidence="7">The sequence shown here is derived from an EMBL/GenBank/DDBJ whole genome shotgun (WGS) entry which is preliminary data.</text>
</comment>
<dbReference type="EMBL" id="BMZE01000001">
    <property type="protein sequence ID" value="GHA13177.1"/>
    <property type="molecule type" value="Genomic_DNA"/>
</dbReference>
<dbReference type="PANTHER" id="PTHR33841:SF1">
    <property type="entry name" value="DNA METHYLTRANSFERASE A"/>
    <property type="match status" value="1"/>
</dbReference>
<dbReference type="Pfam" id="PF07669">
    <property type="entry name" value="Eco57I"/>
    <property type="match status" value="1"/>
</dbReference>
<dbReference type="GO" id="GO:0003676">
    <property type="term" value="F:nucleic acid binding"/>
    <property type="evidence" value="ECO:0007669"/>
    <property type="project" value="InterPro"/>
</dbReference>
<dbReference type="GO" id="GO:0032259">
    <property type="term" value="P:methylation"/>
    <property type="evidence" value="ECO:0007669"/>
    <property type="project" value="UniProtKB-KW"/>
</dbReference>
<protein>
    <recommendedName>
        <fullName evidence="1">site-specific DNA-methyltransferase (adenine-specific)</fullName>
        <ecNumber evidence="1">2.1.1.72</ecNumber>
    </recommendedName>
</protein>
<dbReference type="EC" id="2.1.1.72" evidence="1"/>
<evidence type="ECO:0000313" key="7">
    <source>
        <dbReference type="EMBL" id="GHA13177.1"/>
    </source>
</evidence>
<dbReference type="InterPro" id="IPR050953">
    <property type="entry name" value="N4_N6_ade-DNA_methylase"/>
</dbReference>
<keyword evidence="2" id="KW-0489">Methyltransferase</keyword>
<dbReference type="PANTHER" id="PTHR33841">
    <property type="entry name" value="DNA METHYLTRANSFERASE YEEA-RELATED"/>
    <property type="match status" value="1"/>
</dbReference>
<dbReference type="GO" id="GO:0009007">
    <property type="term" value="F:site-specific DNA-methyltransferase (adenine-specific) activity"/>
    <property type="evidence" value="ECO:0007669"/>
    <property type="project" value="UniProtKB-EC"/>
</dbReference>
<keyword evidence="7" id="KW-0378">Hydrolase</keyword>
<gene>
    <name evidence="7" type="ORF">GCM10007989_04700</name>
</gene>
<reference evidence="7" key="2">
    <citation type="submission" date="2020-09" db="EMBL/GenBank/DDBJ databases">
        <authorList>
            <person name="Sun Q."/>
            <person name="Kim S."/>
        </authorList>
    </citation>
    <scope>NUCLEOTIDE SEQUENCE</scope>
    <source>
        <strain evidence="7">KCTC 32437</strain>
    </source>
</reference>
<evidence type="ECO:0000256" key="1">
    <source>
        <dbReference type="ARBA" id="ARBA00011900"/>
    </source>
</evidence>
<dbReference type="PRINTS" id="PR00507">
    <property type="entry name" value="N12N6MTFRASE"/>
</dbReference>
<dbReference type="Gene3D" id="3.40.50.150">
    <property type="entry name" value="Vaccinia Virus protein VP39"/>
    <property type="match status" value="1"/>
</dbReference>
<dbReference type="InterPro" id="IPR029063">
    <property type="entry name" value="SAM-dependent_MTases_sf"/>
</dbReference>
<keyword evidence="4" id="KW-0949">S-adenosyl-L-methionine</keyword>
<dbReference type="GO" id="GO:0004519">
    <property type="term" value="F:endonuclease activity"/>
    <property type="evidence" value="ECO:0007669"/>
    <property type="project" value="UniProtKB-KW"/>
</dbReference>
<dbReference type="AlphaFoldDB" id="A0A918RXL8"/>
<feature type="domain" description="Type II methyltransferase M.TaqI-like" evidence="6">
    <location>
        <begin position="508"/>
        <end position="654"/>
    </location>
</feature>
<evidence type="ECO:0000313" key="8">
    <source>
        <dbReference type="Proteomes" id="UP000646579"/>
    </source>
</evidence>
<evidence type="ECO:0000259" key="6">
    <source>
        <dbReference type="Pfam" id="PF07669"/>
    </source>
</evidence>
<keyword evidence="3" id="KW-0808">Transferase</keyword>
<dbReference type="GO" id="GO:0006304">
    <property type="term" value="P:DNA modification"/>
    <property type="evidence" value="ECO:0007669"/>
    <property type="project" value="InterPro"/>
</dbReference>
<evidence type="ECO:0000256" key="5">
    <source>
        <dbReference type="ARBA" id="ARBA00047942"/>
    </source>
</evidence>
<dbReference type="PROSITE" id="PS00092">
    <property type="entry name" value="N6_MTASE"/>
    <property type="match status" value="1"/>
</dbReference>
<evidence type="ECO:0000256" key="4">
    <source>
        <dbReference type="ARBA" id="ARBA00022691"/>
    </source>
</evidence>
<reference evidence="7" key="1">
    <citation type="journal article" date="2014" name="Int. J. Syst. Evol. Microbiol.">
        <title>Complete genome sequence of Corynebacterium casei LMG S-19264T (=DSM 44701T), isolated from a smear-ripened cheese.</title>
        <authorList>
            <consortium name="US DOE Joint Genome Institute (JGI-PGF)"/>
            <person name="Walter F."/>
            <person name="Albersmeier A."/>
            <person name="Kalinowski J."/>
            <person name="Ruckert C."/>
        </authorList>
    </citation>
    <scope>NUCLEOTIDE SEQUENCE</scope>
    <source>
        <strain evidence="7">KCTC 32437</strain>
    </source>
</reference>
<proteinExistence type="predicted"/>
<evidence type="ECO:0000256" key="2">
    <source>
        <dbReference type="ARBA" id="ARBA00022603"/>
    </source>
</evidence>
<dbReference type="SUPFAM" id="SSF53335">
    <property type="entry name" value="S-adenosyl-L-methionine-dependent methyltransferases"/>
    <property type="match status" value="1"/>
</dbReference>
<organism evidence="7 8">
    <name type="scientific">Devosia pacifica</name>
    <dbReference type="NCBI Taxonomy" id="1335967"/>
    <lineage>
        <taxon>Bacteria</taxon>
        <taxon>Pseudomonadati</taxon>
        <taxon>Pseudomonadota</taxon>
        <taxon>Alphaproteobacteria</taxon>
        <taxon>Hyphomicrobiales</taxon>
        <taxon>Devosiaceae</taxon>
        <taxon>Devosia</taxon>
    </lineage>
</organism>
<keyword evidence="7" id="KW-0540">Nuclease</keyword>
<dbReference type="RefSeq" id="WP_189422966.1">
    <property type="nucleotide sequence ID" value="NZ_BMZE01000001.1"/>
</dbReference>
<accession>A0A918RXL8</accession>